<evidence type="ECO:0000256" key="1">
    <source>
        <dbReference type="SAM" id="SignalP"/>
    </source>
</evidence>
<dbReference type="RefSeq" id="WP_117390817.1">
    <property type="nucleotide sequence ID" value="NZ_QWDC01000001.1"/>
</dbReference>
<dbReference type="EMBL" id="QWDC01000001">
    <property type="protein sequence ID" value="RFZ95255.1"/>
    <property type="molecule type" value="Genomic_DNA"/>
</dbReference>
<gene>
    <name evidence="2" type="ORF">D0C36_06930</name>
</gene>
<organism evidence="2 3">
    <name type="scientific">Mucilaginibacter conchicola</name>
    <dbReference type="NCBI Taxonomy" id="2303333"/>
    <lineage>
        <taxon>Bacteria</taxon>
        <taxon>Pseudomonadati</taxon>
        <taxon>Bacteroidota</taxon>
        <taxon>Sphingobacteriia</taxon>
        <taxon>Sphingobacteriales</taxon>
        <taxon>Sphingobacteriaceae</taxon>
        <taxon>Mucilaginibacter</taxon>
    </lineage>
</organism>
<dbReference type="AlphaFoldDB" id="A0A372NYR7"/>
<evidence type="ECO:0008006" key="4">
    <source>
        <dbReference type="Google" id="ProtNLM"/>
    </source>
</evidence>
<name>A0A372NYR7_9SPHI</name>
<proteinExistence type="predicted"/>
<feature type="chain" id="PRO_5016654568" description="DNA-binding protein" evidence="1">
    <location>
        <begin position="21"/>
        <end position="125"/>
    </location>
</feature>
<keyword evidence="1" id="KW-0732">Signal</keyword>
<feature type="signal peptide" evidence="1">
    <location>
        <begin position="1"/>
        <end position="20"/>
    </location>
</feature>
<keyword evidence="3" id="KW-1185">Reference proteome</keyword>
<evidence type="ECO:0000313" key="2">
    <source>
        <dbReference type="EMBL" id="RFZ95255.1"/>
    </source>
</evidence>
<comment type="caution">
    <text evidence="2">The sequence shown here is derived from an EMBL/GenBank/DDBJ whole genome shotgun (WGS) entry which is preliminary data.</text>
</comment>
<evidence type="ECO:0000313" key="3">
    <source>
        <dbReference type="Proteomes" id="UP000264217"/>
    </source>
</evidence>
<dbReference type="Proteomes" id="UP000264217">
    <property type="component" value="Unassembled WGS sequence"/>
</dbReference>
<reference evidence="2 3" key="1">
    <citation type="submission" date="2018-08" db="EMBL/GenBank/DDBJ databases">
        <title>Mucilaginibacter sp. MYSH2.</title>
        <authorList>
            <person name="Seo T."/>
        </authorList>
    </citation>
    <scope>NUCLEOTIDE SEQUENCE [LARGE SCALE GENOMIC DNA]</scope>
    <source>
        <strain evidence="2 3">MYSH2</strain>
    </source>
</reference>
<accession>A0A372NYR7</accession>
<sequence length="125" mass="13919">MNIRSLLIILLVFFARPALAQKIIAAKDANRYGGKEVYVIGKIVNVAGPGYSRDMSIFVASDSTELGVSVVIPFKIWSKYENRKGLLAADVKGKKIKVYGRIERVAELDSFIRIRKAADIQIFSK</sequence>
<protein>
    <recommendedName>
        <fullName evidence="4">DNA-binding protein</fullName>
    </recommendedName>
</protein>